<feature type="region of interest" description="Disordered" evidence="11">
    <location>
        <begin position="4259"/>
        <end position="4289"/>
    </location>
</feature>
<dbReference type="InterPro" id="IPR029058">
    <property type="entry name" value="AB_hydrolase_fold"/>
</dbReference>
<dbReference type="InterPro" id="IPR020806">
    <property type="entry name" value="PKS_PP-bd"/>
</dbReference>
<feature type="region of interest" description="N-terminal hotdog fold" evidence="10">
    <location>
        <begin position="4997"/>
        <end position="5120"/>
    </location>
</feature>
<evidence type="ECO:0000256" key="7">
    <source>
        <dbReference type="ARBA" id="ARBA00022737"/>
    </source>
</evidence>
<feature type="compositionally biased region" description="Pro residues" evidence="11">
    <location>
        <begin position="4980"/>
        <end position="4992"/>
    </location>
</feature>
<dbReference type="InterPro" id="IPR049551">
    <property type="entry name" value="PKS_DH_C"/>
</dbReference>
<dbReference type="SMART" id="SM00823">
    <property type="entry name" value="PKS_PP"/>
    <property type="match status" value="5"/>
</dbReference>
<dbReference type="InterPro" id="IPR020841">
    <property type="entry name" value="PKS_Beta-ketoAc_synthase_dom"/>
</dbReference>
<feature type="domain" description="PKS/mFAS DH" evidence="14">
    <location>
        <begin position="622"/>
        <end position="908"/>
    </location>
</feature>
<comment type="subcellular location">
    <subcellularLocation>
        <location evidence="1">Cytoplasm</location>
    </subcellularLocation>
</comment>
<evidence type="ECO:0000256" key="2">
    <source>
        <dbReference type="ARBA" id="ARBA00004792"/>
    </source>
</evidence>
<keyword evidence="8" id="KW-0511">Multifunctional enzyme</keyword>
<dbReference type="Gene3D" id="3.40.50.1820">
    <property type="entry name" value="alpha/beta hydrolase"/>
    <property type="match status" value="1"/>
</dbReference>
<dbReference type="SMART" id="SM00826">
    <property type="entry name" value="PKS_DH"/>
    <property type="match status" value="2"/>
</dbReference>
<protein>
    <submittedName>
        <fullName evidence="15">Polyketide synthase PksL</fullName>
    </submittedName>
</protein>
<feature type="region of interest" description="Disordered" evidence="11">
    <location>
        <begin position="3019"/>
        <end position="3039"/>
    </location>
</feature>
<dbReference type="GO" id="GO:0033068">
    <property type="term" value="P:macrolide biosynthetic process"/>
    <property type="evidence" value="ECO:0007669"/>
    <property type="project" value="UniProtKB-ARBA"/>
</dbReference>
<evidence type="ECO:0000256" key="11">
    <source>
        <dbReference type="SAM" id="MobiDB-lite"/>
    </source>
</evidence>
<dbReference type="InterPro" id="IPR020802">
    <property type="entry name" value="TesA-like"/>
</dbReference>
<evidence type="ECO:0000256" key="9">
    <source>
        <dbReference type="ARBA" id="ARBA00023315"/>
    </source>
</evidence>
<feature type="domain" description="PKS/mFAS DH" evidence="14">
    <location>
        <begin position="4997"/>
        <end position="5280"/>
    </location>
</feature>
<feature type="region of interest" description="Disordered" evidence="11">
    <location>
        <begin position="403"/>
        <end position="423"/>
    </location>
</feature>
<dbReference type="Gene3D" id="3.40.47.10">
    <property type="match status" value="5"/>
</dbReference>
<feature type="domain" description="Ketosynthase family 3 (KS3)" evidence="13">
    <location>
        <begin position="2501"/>
        <end position="2925"/>
    </location>
</feature>
<dbReference type="PANTHER" id="PTHR43775">
    <property type="entry name" value="FATTY ACID SYNTHASE"/>
    <property type="match status" value="1"/>
</dbReference>
<dbReference type="Pfam" id="PF14765">
    <property type="entry name" value="PS-DH"/>
    <property type="match status" value="3"/>
</dbReference>
<keyword evidence="3" id="KW-0596">Phosphopantetheine</keyword>
<feature type="region of interest" description="Disordered" evidence="11">
    <location>
        <begin position="4976"/>
        <end position="4995"/>
    </location>
</feature>
<feature type="region of interest" description="Disordered" evidence="11">
    <location>
        <begin position="1333"/>
        <end position="1354"/>
    </location>
</feature>
<dbReference type="InterPro" id="IPR029063">
    <property type="entry name" value="SAM-dependent_MTases_sf"/>
</dbReference>
<feature type="active site" description="Proton donor; for dehydratase activity" evidence="10">
    <location>
        <position position="823"/>
    </location>
</feature>
<dbReference type="SMART" id="SM00825">
    <property type="entry name" value="PKS_KS"/>
    <property type="match status" value="5"/>
</dbReference>
<sequence length="6545" mass="696237">MSTDDIAVIGLALRLPGAGTLEELFRHLVDGRSLISEVPPERWSKERYFGDPRRGAEKTSSIWGGFIEDADCFDASFFAISPREAESMDPQQRFALELAWKAVEDAGYRASELAGTKTGVFMGVCHADYAELMEREGVRTDVYFPTGTAYSIIANRVSYFFDFQGPSITNDTACSSSLVSVYEAVTALQNGECGLALAGGVNLCWSPKHFVAFSQASMLSRTGTCRAFDQGADGYVRGEGGAVLLLKPLAKALEDGDPVHAVIKGIATNHGGRTSSLTVTNPAAQASLVEGLYTRAGIRPETVTYIEAHGPGTPVGDPIEVVALKRAFSGLHAAQGTEPEPSSCGIGSVKTNIGHLEGAAGVAGMAKVIGALATGVLPATVNFEKQNKLIKLDGSPFHIVRDTRPWAEPPAGADGRPAPRRAGVSSFGFGGTNAHVVLEEHRHEAEAETKADGDSGPQLVPLSAKNPDRLRALARELLAHLRPPEPDDGVAASLRPPQSLADVAYTLQVGREPMPARVAFVVAGTQELATALEAFADGSLAESAVHLGADVTSDEVTELLETSAGWVRGEAVDWSELHGSTGQARPRRVRLPTYPFARERHWFTVPEPARPAGQAHDGAALHPLVHRNTSDLAEQRYSSAFTGDEPFLASHQVRGQRVLPAVAYLEMVRAAVRYATGAGGADGSVLRLRDVAWMRPLVADGTPADVHVGLAPREDGTLAFEVYTGPAALDPSAVVHSRGAAEVSPQEPPARLDLDALRAGCRTVCEPAEAYAAFRAQGLEYGPDMSELGEMLLGSGELLARIGRPGAATDPDGAVALPPSLLDAAFQASVVLMAKTAREPARGPVLPFALERLDVYGPCTGEMWAWVRRGEGGGALDTFDIDLCDAEGVVRVRLRGLMQRAAREKAADAASRVVTATCGWADAPLTAREADGGVVHGFLAGKCAAHARTVETVTGFSLTPLPDVARDRVADGTGAVLELVFDRVQEVVKSKPREAQRFVVLVDERVPRHFHAPLTGLFKTVALENPLVSGRVVRVAKLDSATPERIAELLHGEAAAGDTAAEVRHTADRARHAWQPVGVELGAGPQVPPLKEGGVYWVTGGLGGIGRHLARYFARCAGTTVVLSGRSAPGAESEAALAALREAGVDAHYVPADVGSAQDVRRAVDAITREHGPIAGIVHAAGVLRDAYVLTKDTGDLAAVLEPKVRGTLHLDAASRDLALDFFVVFSSVAGVYGNAGQADYAAANAFLDAFAHHRQALVDAGERTGRTVAVSWPLWADGGMTVDAVTRESMRKQRGWEPLPTEEGLRVLGRVLEDAPEHVVVAFGAEATVSAEVRREESPAPSPAVGGPVDGGDVTERTTELLKRVLGEVLHRDPATIDASVNLVEYGIDSLSILETTARLEDLFGPLPKTLFFEYVNIEGVTEYFMESHRERLDAVLGAGQTPPQAAEEAPAPPAARARFVPAVRVREDAPGAAAAAPRDDYHDIAVIGISGRYPGADTLDELWTLLEEGRHTFEEVPRGRWDHDAIYSRDRSVLGKSVIRTGTFLRETDRFDPRYFRISKREAEQMSPEVRLFLQAGVEALEDAGYSRETIQRQYQGDVGVLVGTMSNHYNLYGFQNNLTRGAPASGSYTGTLPNMLSYFYGLTGPSIFLDTMCSASSTCIHQAVQMLRARECRMVVAGGVNLLLHPYNLITSSQEHFTTATSDVIRSFGRGADGTILGEGVGAVVLKPLVEAERDGDHIHAVIKGTALTNAGVRNGFTVPNPRMQAKAIEKAIDDAGVDPRTIGYVEGHGSGTSLGDPIEVKALTTAFQKHTGDTEFCALGSVKSNMGHLLAAAGMVGFAKVVLQLQKKTLAPSLHSSELNPDIDFPRTPFRVQRELAAWEPVVTTENGRKVVHPRRAGITSIGAGGMNSHIIVEEYTGGSAEAREEGDGRAELFVFSAMTDAALETCLARFRDYVAAAEESALPSIAFTLRVGKNELPRRWAFLAKDRREAAAALDRYLSGDRDLAAALADGDPRTEDARQLAAAWVAGKKADWSTLTGSRPPRRVSLPAYPFERVRCWVAQEEGAPSVTAPLALREKLHPFLGRNDSDVDGLRYVLDVHLDDLADYAFLRDKTPDVVAAFAVDTALAAAKVSGFAADPVVHGLRILGPVDWPATARLVTSFSVAGADTASGVISAEDASGTRTPVVAFDVRPDDARGPRAARIRTDALRRDAERVLDPAEFLAELAEDGFGYAPLFSGVAGAYLLPGKRLVLEVAAPELQRDHTRRNTSLEPAVLAAVTQGIQLTARLAGTRDRARTALRRIDEVRLHGPSPAGRVAYVVFDLAADGAGLTGHIRLADRTGEVVGELTGVRCGDGDHADDDRGAPRKEAKLKRTQHDTLSFAVGELREMAAGLLKFDAEELDVHTTFDAFGFDSISLVAFAKLVRERLGADLSPAVFFDTNTFDALGRHLVTDFAEPVRAAHARSLPAERTAPAPSTVQEPAEERVEPAAAAPGAPMPIAVIGAAGRFPGAPGLDAYWSNLVAGKDSVSGFPAHRYDARYAQVIEEADFPRHAGVLDDVDAFDAAFFQVYPREAELMDPQHRLALETVWNALEDSAYTPADLPRNTGLFLGVSGNDYATLLAAHDVAPDAFTSTGNAHSMLANRVSYVLDLRGPSEPVDTACSSSLVAVHRAVEALRSGACEAAIAGGVNLLLSVDTFVSAHRAGMLSPDGRCKTFSGDADGYVRGEGVGAVVLKPLAAAERDGDAILAVIRGTAENHGGRANSLTAPNADAQAELVAAAMDGIDPDTIGYIEAHGTGTALGDPVEVRALQTAFRRLGSTGRGTCGLGSVKTNIGHLEAAAGIAGLLKAILAMRHGVLPATLHCREINPHIRLDDGPFRIVRENEPWQRLRERNGALAPRRAGVSSFGFGGANCHVVVEEYVPADAAREDVRAESAGVVVPLSARTGEQLKQRAADLLRHVESARETASLRSVAWSLQAGREAMEERVGWVVSTRAELAERLRAFIADGEHVEGGARGSVPPRKGKLHAPKRAVGGEDPARVLGQWAEGADIDWRTLYGPKVPQRTHLPAYPFARERYWIPGGEAAQEEVSSGPAHATVLLTPHWTPKPAPQGAGRAEDVRRVVILCGEFASAQHAVEQRVPGVRCLTVTTDKQRIDSRFADLSRQVFGFVRDLAAEAADGATLVQVVTPTSGDDAVNEALAGLLRTAKLEHPRITGQVLGLDASRTDDAVAALVAENARGADDDDVVLYRGGVRTVCTWSAASQRPGAAAAPWRDGGTYLITGGASGIGALVARRIVRDVVRPTLVLVGRSPRDARIDALLGELSDGGALARYERADVSRWEETRHLLARLRADLGAVDGVVHSAGVIRDASLVKKTAQEWEEVLAAKADGLVNLDRALGDAPLDFLLAFSSGAAVTGNPGQSDYATANAFVDAFATLRTARVAAGERSGRTLSVAWPLWKDGGMKVGDATRAYLWQSRGLAPMETADGLAALCRAWQLGAERVWVHHGDPARVPAESGRPVAESAAEPAASGPLARETLRLLVGLFARVTKLSPAAVDADEPLGASGLDSITVVQLNKELAAVFGDVSPTLFYEFPTLRAVAGHLATDHAPKARVWTGTTGITDEPSRPAAAVTASRAPAPAPPTPAGREPVAIIGMSGRYPHAGNLAEFWENLKAGRDCIGEVPADRWPLDGFFEPDRKAAIASGRSYSKWGGFVDGFADFDPLFFKIAPRDAYAMDPQERLFLQASWEVLEDAGYVREELAHRHKRRVGVFAGVTKSGHGRHTAGRLPSGESVVPAVSFASLSARTSYALDLRGPSLTIDTMCSASLTAVHEACEHLHQGSCELAIAGGVNLYLHPLDYVELCRSNMLASDARCRSFGSGGDGFVPGEGVGCVLLKPLSRALADGDRVLAVIRGTSINHGGRSNGYTVPSPGAQAELVREALTRAGVPARDVSYVEAHGTGTELGDPIEVKGLTHAFEQDTPDRQFCAIGSVKSQIGHLEAAAGIAGLTKVVLQMQHGQLAPTLHADEPNPNIAFEQTPFFLQREPGPWQPERGPRIAAVSSFGAGGSNAHVILEDHATPPAASTASAASGAEHLIVLSARTEEQLHRVAARLADFLDREDVDPADLAHTLQTGREAMQERLAVVVSSTSELRRVLRTYAADGAQTAGVLRGTVRRARGVVAELAADEDLRELLVARWTRAGKLGKLGALWAEGVELDWHALHGAVSPRRISLPTYPFARDRYWIDDLEPVPGDSPVPPTAKTEENMNPSSPTGASPEPAAVDAHVRRVVREKLAQALAMAESEIGGAVAFADYGLDSILAVRLVHELGEALALDLPTSLVYDHSSADRLTAHLLAEHHAAIALPQPSPEPKPEPTPAPVPVAVPAAAPAGPPVPRRTPIAVVGMSGRFAGADSTEELWDHLAAGTDLVTEATRWDIAGSCTRGGFLDGIDEFDPMFFNISGVEAAVMDPQQRLLLEESWKALEDAGYAGRQMDERRCGVYVGCWDGDYQQLVGEDAPAQAFWGNTASFIPSRISYFLNLKGPAIAVDTSCSSSLVAIDLACKDLWSGETTMALAGGVYVQSTPRLYELAGRAGMLSPTGRCHTFDHRADGFVPGEAVGVLVLKRLEDALADGDHIHGVINGSGVNHDGATNGITAPSSVSQEQLLRDVYESFGVDVERIQLVEAHGTGTKLGDPIEFRALARAFRKDTGNTGYCALGSVKTNLGHTQHAAGVAGVVKVLLALKNEQIPASLHFETANEAVPLDGSPFYASTRTHKWEAPDGGPRRGVVSSFGASGTNAHLVIEEAPAVLRARAPRPARLIVLSAHSREQLARQVAALADRCRREPALGCGDIAYTLVVGREHFAHRFACVVRDRDELLQVLGEGLDGPHAFTGEATASGGTRHGEEALRRCGTPAHAEAPAAYRADLETLAGLYVQGTALDYAALFPREAHRRVPLPAYPFARESHWAQPTPPRRSPAPAAPAIPGRTLLGEASALPGEPGALSAPVTLSGDEPFLRDHVVRGRRILPGVVHLEMAREAAALALGADVSAPLRMRNVTWVRPLVADGAPTPVDVLVKPAADGGVAFSVTTPGADDTVFSQGTVTRCDTPRPAPLDLAALRASCPTAVSAARIGDALMAMGIEHGPALRAIDEAYAGPGTVLARLTVPAALSGETYVLHPAMTDSAIQASMALQLAAGEASRETTVPFALDRLELFAPCTGSMWAVVRVADGTEPAGALSRLDIDLVDADGAVCVRMTGYTSRRAPEPVPSLFTPVWEPVPADAPGTPVPSREDHVLVVGGTAGQRAAIALDHPRARMWSPAPTAPADEVARALREAGPVDHLVWIAPGTAPHPTDAAAFTAAQEEGVVAAFRMVKALVRGGYDSRPLGITLVTQRSLATDAQEDVRPAHAGLHGLFGSLGREYTRWTVRRVDLESGEWPADLTALPAHSHGDSWVQRSGQWLGRRLAPCDAGPAPAAGYREGGVYVVIGGAGGLGAAWTRHVVERFGARVVWIGRRPQDAAVEAQLREARGNGRGEVHYIAADAADPAALHRAHAEIKARYGRIHGVVQAALVLRDRTLAHMDEADFRAALSAKVDASVAMAQVFAGEALDFALFFSSLQSFTTAAGQGNYAAGCTFADAYAQLLDRHWDCPVKVMNWGWWGSIGSAASDFHKQHMARWGLVSIEPPEAMEALDTLLGGPQAQVGFVKVTGLDALEPIDPATRTTVYRRALHRVPAETVAARATVPGDGETLRATARWRRTERDPMLAELTRAHLAALGAVPSAADARTDVTGLRERAGILERYTPWLEHALRMMPATAPPLDEVTREWDERRAAWSADPDKKAELALVDATLRALPDILTGRTRPTDVMFPRGSVELVEGCYRNNRVADTYNRAVADAAVAIVAERLRQEPDARLRILEIGAGTGGTSVGMFAALRPFRDRIETYTYTDLSKAFLNRAQATFGPDVPYLDCVRFDAEAPLAGQGIPAGSFDLVIAANVLHATRDTRNTLQNAKAALRDGGWLLLNELAMFDVFSHLTFGLLEGWWLFEDAPLRIPGSPALTPESWRQVLRGEGFPSVVFVLPEAQELGQQIIAAQSDGVARQRVTAKAVAAAKPVVAARPVVQEPVTAPMPVPEPEPEPEPAPAAPAPRPHAAVDRTATLTAYLREQAAATLKFPAEKIDPAVPLANYGMDSILVLQLTNALREDLGEVSSTLLFEAESVDELCAHFLETGADRVDALVARLEPGAAADPAPEAEATPPAHSMAALFRSAAQTGKLDRVAGLLTAAAGLRPTYATAGPEPETMRLADGSEETALVCLPSLIAPTGAYQYVKFAAALHGKRDVWTVDLPGYGTGEPLPQSLDTAAGQLADTLRRRFAGRRFALVAYSSGGWPAHETVRKLEALGVPPTALVLLDSPGATGTAMCHGMATITRQLTERFPQLPLTDDQLTAMAWYAELFDGWRPLPVATPTLFVGAREQCLAELLGDDPAAWRPGWQLEHARREVAGTHFTMLEEHAASTALAVHQWLSEPAEVRL</sequence>
<evidence type="ECO:0000256" key="5">
    <source>
        <dbReference type="ARBA" id="ARBA00022553"/>
    </source>
</evidence>
<feature type="region of interest" description="Disordered" evidence="11">
    <location>
        <begin position="442"/>
        <end position="463"/>
    </location>
</feature>
<dbReference type="GO" id="GO:0071770">
    <property type="term" value="P:DIM/DIP cell wall layer assembly"/>
    <property type="evidence" value="ECO:0007669"/>
    <property type="project" value="TreeGrafter"/>
</dbReference>
<dbReference type="CDD" id="cd00833">
    <property type="entry name" value="PKS"/>
    <property type="match status" value="5"/>
</dbReference>
<dbReference type="Proteomes" id="UP000556084">
    <property type="component" value="Unassembled WGS sequence"/>
</dbReference>
<dbReference type="InterPro" id="IPR009081">
    <property type="entry name" value="PP-bd_ACP"/>
</dbReference>
<dbReference type="PROSITE" id="PS50075">
    <property type="entry name" value="CARRIER"/>
    <property type="match status" value="4"/>
</dbReference>
<dbReference type="GO" id="GO:0004315">
    <property type="term" value="F:3-oxoacyl-[acyl-carrier-protein] synthase activity"/>
    <property type="evidence" value="ECO:0007669"/>
    <property type="project" value="InterPro"/>
</dbReference>
<feature type="active site" description="Proton acceptor; for dehydratase activity" evidence="10">
    <location>
        <position position="651"/>
    </location>
</feature>
<dbReference type="InterPro" id="IPR013968">
    <property type="entry name" value="PKS_KR"/>
</dbReference>
<feature type="active site" description="Proton donor; for dehydratase activity" evidence="10">
    <location>
        <position position="5193"/>
    </location>
</feature>
<name>A0A7W7LMT1_9ACTN</name>
<dbReference type="RefSeq" id="WP_343069493.1">
    <property type="nucleotide sequence ID" value="NZ_JACHJH010000003.1"/>
</dbReference>
<feature type="compositionally biased region" description="Low complexity" evidence="11">
    <location>
        <begin position="409"/>
        <end position="423"/>
    </location>
</feature>
<organism evidence="15 16">
    <name type="scientific">Streptomyces olivoverticillatus</name>
    <dbReference type="NCBI Taxonomy" id="66427"/>
    <lineage>
        <taxon>Bacteria</taxon>
        <taxon>Bacillati</taxon>
        <taxon>Actinomycetota</taxon>
        <taxon>Actinomycetes</taxon>
        <taxon>Kitasatosporales</taxon>
        <taxon>Streptomycetaceae</taxon>
        <taxon>Streptomyces</taxon>
    </lineage>
</organism>
<feature type="domain" description="Carrier" evidence="12">
    <location>
        <begin position="2382"/>
        <end position="2459"/>
    </location>
</feature>
<dbReference type="InterPro" id="IPR050091">
    <property type="entry name" value="PKS_NRPS_Biosynth_Enz"/>
</dbReference>
<dbReference type="InterPro" id="IPR054514">
    <property type="entry name" value="RhiE-like_linker"/>
</dbReference>
<feature type="active site" description="Proton acceptor; for dehydratase activity" evidence="10">
    <location>
        <position position="5029"/>
    </location>
</feature>
<feature type="domain" description="Ketosynthase family 3 (KS3)" evidence="13">
    <location>
        <begin position="3"/>
        <end position="440"/>
    </location>
</feature>
<dbReference type="SMART" id="SM00822">
    <property type="entry name" value="PKS_KR"/>
    <property type="match status" value="3"/>
</dbReference>
<dbReference type="InterPro" id="IPR049900">
    <property type="entry name" value="PKS_mFAS_DH"/>
</dbReference>
<dbReference type="Pfam" id="PF22336">
    <property type="entry name" value="RhiE-like_linker"/>
    <property type="match status" value="3"/>
</dbReference>
<keyword evidence="5" id="KW-0597">Phosphoprotein</keyword>
<dbReference type="InterPro" id="IPR014030">
    <property type="entry name" value="Ketoacyl_synth_N"/>
</dbReference>
<dbReference type="GO" id="GO:0031177">
    <property type="term" value="F:phosphopantetheine binding"/>
    <property type="evidence" value="ECO:0007669"/>
    <property type="project" value="InterPro"/>
</dbReference>
<dbReference type="Pfam" id="PF00975">
    <property type="entry name" value="Thioesterase"/>
    <property type="match status" value="1"/>
</dbReference>
<dbReference type="Gene3D" id="1.10.1200.10">
    <property type="entry name" value="ACP-like"/>
    <property type="match status" value="5"/>
</dbReference>
<dbReference type="SUPFAM" id="SSF53474">
    <property type="entry name" value="alpha/beta-Hydrolases"/>
    <property type="match status" value="1"/>
</dbReference>
<dbReference type="InterPro" id="IPR036736">
    <property type="entry name" value="ACP-like_sf"/>
</dbReference>
<dbReference type="Pfam" id="PF00109">
    <property type="entry name" value="ketoacyl-synt"/>
    <property type="match status" value="5"/>
</dbReference>
<dbReference type="Gene3D" id="3.10.129.110">
    <property type="entry name" value="Polyketide synthase dehydratase"/>
    <property type="match status" value="3"/>
</dbReference>
<feature type="domain" description="Ketosynthase family 3 (KS3)" evidence="13">
    <location>
        <begin position="4406"/>
        <end position="4814"/>
    </location>
</feature>
<dbReference type="Pfam" id="PF21089">
    <property type="entry name" value="PKS_DH_N"/>
    <property type="match status" value="2"/>
</dbReference>
<dbReference type="InterPro" id="IPR013217">
    <property type="entry name" value="Methyltransf_12"/>
</dbReference>
<dbReference type="InterPro" id="IPR018201">
    <property type="entry name" value="Ketoacyl_synth_AS"/>
</dbReference>
<evidence type="ECO:0000259" key="14">
    <source>
        <dbReference type="PROSITE" id="PS52019"/>
    </source>
</evidence>
<dbReference type="InterPro" id="IPR014031">
    <property type="entry name" value="Ketoacyl_synth_C"/>
</dbReference>
<dbReference type="InterPro" id="IPR036291">
    <property type="entry name" value="NAD(P)-bd_dom_sf"/>
</dbReference>
<dbReference type="PANTHER" id="PTHR43775:SF37">
    <property type="entry name" value="SI:DKEY-61P9.11"/>
    <property type="match status" value="1"/>
</dbReference>
<feature type="region of interest" description="Disordered" evidence="11">
    <location>
        <begin position="2470"/>
        <end position="2495"/>
    </location>
</feature>
<dbReference type="PROSITE" id="PS52019">
    <property type="entry name" value="PKS_MFAS_DH"/>
    <property type="match status" value="3"/>
</dbReference>
<gene>
    <name evidence="15" type="ORF">FHS39_002156</name>
</gene>
<evidence type="ECO:0000259" key="12">
    <source>
        <dbReference type="PROSITE" id="PS50075"/>
    </source>
</evidence>
<comment type="caution">
    <text evidence="15">The sequence shown here is derived from an EMBL/GenBank/DDBJ whole genome shotgun (WGS) entry which is preliminary data.</text>
</comment>
<dbReference type="GO" id="GO:0005886">
    <property type="term" value="C:plasma membrane"/>
    <property type="evidence" value="ECO:0007669"/>
    <property type="project" value="TreeGrafter"/>
</dbReference>
<evidence type="ECO:0000259" key="13">
    <source>
        <dbReference type="PROSITE" id="PS52004"/>
    </source>
</evidence>
<feature type="region of interest" description="C-terminal hotdog fold" evidence="10">
    <location>
        <begin position="2218"/>
        <end position="2366"/>
    </location>
</feature>
<feature type="domain" description="Carrier" evidence="12">
    <location>
        <begin position="3540"/>
        <end position="3616"/>
    </location>
</feature>
<feature type="compositionally biased region" description="Pro residues" evidence="11">
    <location>
        <begin position="6139"/>
        <end position="6160"/>
    </location>
</feature>
<dbReference type="InterPro" id="IPR006162">
    <property type="entry name" value="Ppantetheine_attach_site"/>
</dbReference>
<evidence type="ECO:0000313" key="15">
    <source>
        <dbReference type="EMBL" id="MBB4893125.1"/>
    </source>
</evidence>
<feature type="domain" description="Carrier" evidence="12">
    <location>
        <begin position="4290"/>
        <end position="4367"/>
    </location>
</feature>
<dbReference type="Pfam" id="PF16197">
    <property type="entry name" value="KAsynt_C_assoc"/>
    <property type="match status" value="1"/>
</dbReference>
<feature type="region of interest" description="C-terminal hotdog fold" evidence="10">
    <location>
        <begin position="5134"/>
        <end position="5280"/>
    </location>
</feature>
<accession>A0A7W7LMT1</accession>
<reference evidence="15 16" key="1">
    <citation type="submission" date="2020-08" db="EMBL/GenBank/DDBJ databases">
        <title>Genomic Encyclopedia of Type Strains, Phase III (KMG-III): the genomes of soil and plant-associated and newly described type strains.</title>
        <authorList>
            <person name="Whitman W."/>
        </authorList>
    </citation>
    <scope>NUCLEOTIDE SEQUENCE [LARGE SCALE GENOMIC DNA]</scope>
    <source>
        <strain evidence="15 16">CECT 3266</strain>
    </source>
</reference>
<dbReference type="CDD" id="cd02440">
    <property type="entry name" value="AdoMet_MTases"/>
    <property type="match status" value="1"/>
</dbReference>
<feature type="region of interest" description="Disordered" evidence="11">
    <location>
        <begin position="6138"/>
        <end position="6163"/>
    </location>
</feature>
<dbReference type="Pfam" id="PF08242">
    <property type="entry name" value="Methyltransf_12"/>
    <property type="match status" value="1"/>
</dbReference>
<dbReference type="EMBL" id="JACHJH010000003">
    <property type="protein sequence ID" value="MBB4893125.1"/>
    <property type="molecule type" value="Genomic_DNA"/>
</dbReference>
<feature type="domain" description="Ketosynthase family 3 (KS3)" evidence="13">
    <location>
        <begin position="3656"/>
        <end position="4085"/>
    </location>
</feature>
<evidence type="ECO:0000256" key="1">
    <source>
        <dbReference type="ARBA" id="ARBA00004496"/>
    </source>
</evidence>
<dbReference type="Gene3D" id="3.40.50.150">
    <property type="entry name" value="Vaccinia Virus protein VP39"/>
    <property type="match status" value="1"/>
</dbReference>
<evidence type="ECO:0000256" key="8">
    <source>
        <dbReference type="ARBA" id="ARBA00023268"/>
    </source>
</evidence>
<evidence type="ECO:0000256" key="10">
    <source>
        <dbReference type="PROSITE-ProRule" id="PRU01363"/>
    </source>
</evidence>
<dbReference type="InterPro" id="IPR001031">
    <property type="entry name" value="Thioesterase"/>
</dbReference>
<keyword evidence="4" id="KW-0963">Cytoplasm</keyword>
<dbReference type="SUPFAM" id="SSF51735">
    <property type="entry name" value="NAD(P)-binding Rossmann-fold domains"/>
    <property type="match status" value="5"/>
</dbReference>
<keyword evidence="6" id="KW-0808">Transferase</keyword>
<dbReference type="SUPFAM" id="SSF53901">
    <property type="entry name" value="Thiolase-like"/>
    <property type="match status" value="5"/>
</dbReference>
<proteinExistence type="predicted"/>
<feature type="compositionally biased region" description="Basic and acidic residues" evidence="11">
    <location>
        <begin position="442"/>
        <end position="453"/>
    </location>
</feature>
<dbReference type="Gene3D" id="1.10.1240.100">
    <property type="match status" value="5"/>
</dbReference>
<dbReference type="SMART" id="SM01294">
    <property type="entry name" value="PKS_PP_betabranch"/>
    <property type="match status" value="2"/>
</dbReference>
<evidence type="ECO:0000256" key="6">
    <source>
        <dbReference type="ARBA" id="ARBA00022679"/>
    </source>
</evidence>
<feature type="region of interest" description="N-terminal hotdog fold" evidence="10">
    <location>
        <begin position="622"/>
        <end position="748"/>
    </location>
</feature>
<dbReference type="PROSITE" id="PS00606">
    <property type="entry name" value="KS3_1"/>
    <property type="match status" value="1"/>
</dbReference>
<feature type="domain" description="Ketosynthase family 3 (KS3)" evidence="13">
    <location>
        <begin position="1483"/>
        <end position="1919"/>
    </location>
</feature>
<dbReference type="SUPFAM" id="SSF47336">
    <property type="entry name" value="ACP-like"/>
    <property type="match status" value="5"/>
</dbReference>
<dbReference type="Pfam" id="PF08659">
    <property type="entry name" value="KR"/>
    <property type="match status" value="3"/>
</dbReference>
<comment type="pathway">
    <text evidence="2">Antibiotic biosynthesis.</text>
</comment>
<dbReference type="Pfam" id="PF00550">
    <property type="entry name" value="PP-binding"/>
    <property type="match status" value="5"/>
</dbReference>
<dbReference type="InterPro" id="IPR042104">
    <property type="entry name" value="PKS_dehydratase_sf"/>
</dbReference>
<dbReference type="GO" id="GO:0005737">
    <property type="term" value="C:cytoplasm"/>
    <property type="evidence" value="ECO:0007669"/>
    <property type="project" value="UniProtKB-SubCell"/>
</dbReference>
<comment type="caution">
    <text evidence="10">Lacks conserved residue(s) required for the propagation of feature annotation.</text>
</comment>
<dbReference type="GO" id="GO:0006633">
    <property type="term" value="P:fatty acid biosynthetic process"/>
    <property type="evidence" value="ECO:0007669"/>
    <property type="project" value="InterPro"/>
</dbReference>
<keyword evidence="7" id="KW-0677">Repeat</keyword>
<feature type="domain" description="PKS/mFAS DH" evidence="14">
    <location>
        <begin position="2039"/>
        <end position="2366"/>
    </location>
</feature>
<evidence type="ECO:0000256" key="4">
    <source>
        <dbReference type="ARBA" id="ARBA00022490"/>
    </source>
</evidence>
<dbReference type="InterPro" id="IPR057326">
    <property type="entry name" value="KR_dom"/>
</dbReference>
<dbReference type="SMART" id="SM00824">
    <property type="entry name" value="PKS_TE"/>
    <property type="match status" value="1"/>
</dbReference>
<dbReference type="PROSITE" id="PS52004">
    <property type="entry name" value="KS3_2"/>
    <property type="match status" value="5"/>
</dbReference>
<feature type="domain" description="Carrier" evidence="12">
    <location>
        <begin position="1357"/>
        <end position="1430"/>
    </location>
</feature>
<dbReference type="Pfam" id="PF02801">
    <property type="entry name" value="Ketoacyl-synt_C"/>
    <property type="match status" value="5"/>
</dbReference>
<evidence type="ECO:0000256" key="3">
    <source>
        <dbReference type="ARBA" id="ARBA00022450"/>
    </source>
</evidence>
<feature type="region of interest" description="N-terminal hotdog fold" evidence="10">
    <location>
        <begin position="2039"/>
        <end position="2185"/>
    </location>
</feature>
<dbReference type="InterPro" id="IPR049552">
    <property type="entry name" value="PKS_DH_N"/>
</dbReference>
<dbReference type="InterPro" id="IPR020807">
    <property type="entry name" value="PKS_DH"/>
</dbReference>
<dbReference type="PROSITE" id="PS00012">
    <property type="entry name" value="PHOSPHOPANTETHEINE"/>
    <property type="match status" value="2"/>
</dbReference>
<dbReference type="InterPro" id="IPR016039">
    <property type="entry name" value="Thiolase-like"/>
</dbReference>
<keyword evidence="16" id="KW-1185">Reference proteome</keyword>
<dbReference type="CDD" id="cd08953">
    <property type="entry name" value="KR_2_SDR_x"/>
    <property type="match status" value="3"/>
</dbReference>
<dbReference type="Pfam" id="PF22621">
    <property type="entry name" value="CurL-like_PKS_C"/>
    <property type="match status" value="1"/>
</dbReference>
<dbReference type="InterPro" id="IPR032821">
    <property type="entry name" value="PKS_assoc"/>
</dbReference>
<dbReference type="GO" id="GO:0004312">
    <property type="term" value="F:fatty acid synthase activity"/>
    <property type="evidence" value="ECO:0007669"/>
    <property type="project" value="TreeGrafter"/>
</dbReference>
<feature type="region of interest" description="C-terminal hotdog fold" evidence="10">
    <location>
        <begin position="762"/>
        <end position="908"/>
    </location>
</feature>
<evidence type="ECO:0000313" key="16">
    <source>
        <dbReference type="Proteomes" id="UP000556084"/>
    </source>
</evidence>
<keyword evidence="9" id="KW-0012">Acyltransferase</keyword>
<dbReference type="FunFam" id="3.40.47.10:FF:000019">
    <property type="entry name" value="Polyketide synthase type I"/>
    <property type="match status" value="4"/>
</dbReference>
<dbReference type="Gene3D" id="3.40.50.720">
    <property type="entry name" value="NAD(P)-binding Rossmann-like Domain"/>
    <property type="match status" value="3"/>
</dbReference>
<dbReference type="SUPFAM" id="SSF53335">
    <property type="entry name" value="S-adenosyl-L-methionine-dependent methyltransferases"/>
    <property type="match status" value="1"/>
</dbReference>